<gene>
    <name evidence="1" type="ORF">SAMN02910265_02626</name>
</gene>
<dbReference type="AlphaFoldDB" id="A0A1H6KPN5"/>
<name>A0A1H6KPN5_RUMFL</name>
<dbReference type="Pfam" id="PF13783">
    <property type="entry name" value="DUF4177"/>
    <property type="match status" value="1"/>
</dbReference>
<evidence type="ECO:0000313" key="2">
    <source>
        <dbReference type="Proteomes" id="UP000183190"/>
    </source>
</evidence>
<dbReference type="EMBL" id="FNWV01000011">
    <property type="protein sequence ID" value="SEH77540.1"/>
    <property type="molecule type" value="Genomic_DNA"/>
</dbReference>
<organism evidence="1 2">
    <name type="scientific">Ruminococcus flavefaciens</name>
    <dbReference type="NCBI Taxonomy" id="1265"/>
    <lineage>
        <taxon>Bacteria</taxon>
        <taxon>Bacillati</taxon>
        <taxon>Bacillota</taxon>
        <taxon>Clostridia</taxon>
        <taxon>Eubacteriales</taxon>
        <taxon>Oscillospiraceae</taxon>
        <taxon>Ruminococcus</taxon>
    </lineage>
</organism>
<proteinExistence type="predicted"/>
<dbReference type="RefSeq" id="WP_074718152.1">
    <property type="nucleotide sequence ID" value="NZ_FNWV01000011.1"/>
</dbReference>
<evidence type="ECO:0008006" key="3">
    <source>
        <dbReference type="Google" id="ProtNLM"/>
    </source>
</evidence>
<dbReference type="Proteomes" id="UP000183190">
    <property type="component" value="Unassembled WGS sequence"/>
</dbReference>
<dbReference type="InterPro" id="IPR025234">
    <property type="entry name" value="YjzH-like"/>
</dbReference>
<reference evidence="1 2" key="1">
    <citation type="submission" date="2016-10" db="EMBL/GenBank/DDBJ databases">
        <authorList>
            <person name="de Groot N.N."/>
        </authorList>
    </citation>
    <scope>NUCLEOTIDE SEQUENCE [LARGE SCALE GENOMIC DNA]</scope>
    <source>
        <strain evidence="1 2">YAD2003</strain>
    </source>
</reference>
<accession>A0A1H6KPN5</accession>
<evidence type="ECO:0000313" key="1">
    <source>
        <dbReference type="EMBL" id="SEH77540.1"/>
    </source>
</evidence>
<protein>
    <recommendedName>
        <fullName evidence="3">DUF4177 domain-containing protein</fullName>
    </recommendedName>
</protein>
<dbReference type="OrthoDB" id="1654298at2"/>
<sequence>MKKYVFVSMRKKAFGSYVADDGKGERSHRDVINEMAADGWKYVDNIPVEMDGYGKLKHYDLVFEKDAQA</sequence>